<dbReference type="Gene3D" id="2.10.109.10">
    <property type="entry name" value="Umud Fragment, subunit A"/>
    <property type="match status" value="1"/>
</dbReference>
<sequence>MVLVAGVGLAGFGLVTVLGYRTIAVPGGSMRPTIPPGSSAIYRLRDGEEVHRGDLVVFEADQLTEQPGVRLAKRVIAVGGDTVECCDAQQRIEVNGKPVTEPYLDPAVAPERGALRFKATVPAGAVFVAGDTRDNSNDSRMYTDQPGGGAVPLSKVDGVIVAEGSLFWAKTLKPTTAFTDAGLSGAATEDSGPVTGRLAFAGGVLLFLIGFAGAIVTAARRRRT</sequence>
<dbReference type="InterPro" id="IPR000223">
    <property type="entry name" value="Pept_S26A_signal_pept_1"/>
</dbReference>
<evidence type="ECO:0000313" key="7">
    <source>
        <dbReference type="Proteomes" id="UP000198582"/>
    </source>
</evidence>
<dbReference type="PANTHER" id="PTHR43390">
    <property type="entry name" value="SIGNAL PEPTIDASE I"/>
    <property type="match status" value="1"/>
</dbReference>
<keyword evidence="4" id="KW-0472">Membrane</keyword>
<evidence type="ECO:0000256" key="1">
    <source>
        <dbReference type="ARBA" id="ARBA00004401"/>
    </source>
</evidence>
<keyword evidence="4" id="KW-0378">Hydrolase</keyword>
<dbReference type="AlphaFoldDB" id="A0A1H8XVT6"/>
<dbReference type="Proteomes" id="UP000198582">
    <property type="component" value="Unassembled WGS sequence"/>
</dbReference>
<dbReference type="NCBIfam" id="TIGR02227">
    <property type="entry name" value="sigpep_I_bact"/>
    <property type="match status" value="1"/>
</dbReference>
<comment type="catalytic activity">
    <reaction evidence="4">
        <text>Cleavage of hydrophobic, N-terminal signal or leader sequences from secreted and periplasmic proteins.</text>
        <dbReference type="EC" id="3.4.21.89"/>
    </reaction>
</comment>
<dbReference type="GO" id="GO:0005886">
    <property type="term" value="C:plasma membrane"/>
    <property type="evidence" value="ECO:0007669"/>
    <property type="project" value="UniProtKB-SubCell"/>
</dbReference>
<gene>
    <name evidence="6" type="ORF">SAMN04489732_109183</name>
</gene>
<keyword evidence="4" id="KW-0645">Protease</keyword>
<feature type="active site" evidence="3">
    <location>
        <position position="73"/>
    </location>
</feature>
<keyword evidence="4" id="KW-0812">Transmembrane</keyword>
<evidence type="ECO:0000313" key="6">
    <source>
        <dbReference type="EMBL" id="SEP44164.1"/>
    </source>
</evidence>
<keyword evidence="4" id="KW-1133">Transmembrane helix</keyword>
<comment type="subcellular location">
    <subcellularLocation>
        <location evidence="1">Cell membrane</location>
        <topology evidence="1">Single-pass type II membrane protein</topology>
    </subcellularLocation>
    <subcellularLocation>
        <location evidence="4">Membrane</location>
        <topology evidence="4">Single-pass type II membrane protein</topology>
    </subcellularLocation>
</comment>
<evidence type="ECO:0000259" key="5">
    <source>
        <dbReference type="Pfam" id="PF10502"/>
    </source>
</evidence>
<dbReference type="SUPFAM" id="SSF51306">
    <property type="entry name" value="LexA/Signal peptidase"/>
    <property type="match status" value="1"/>
</dbReference>
<dbReference type="CDD" id="cd06530">
    <property type="entry name" value="S26_SPase_I"/>
    <property type="match status" value="1"/>
</dbReference>
<organism evidence="6 7">
    <name type="scientific">Amycolatopsis saalfeldensis</name>
    <dbReference type="NCBI Taxonomy" id="394193"/>
    <lineage>
        <taxon>Bacteria</taxon>
        <taxon>Bacillati</taxon>
        <taxon>Actinomycetota</taxon>
        <taxon>Actinomycetes</taxon>
        <taxon>Pseudonocardiales</taxon>
        <taxon>Pseudonocardiaceae</taxon>
        <taxon>Amycolatopsis</taxon>
    </lineage>
</organism>
<proteinExistence type="inferred from homology"/>
<dbReference type="EMBL" id="FOEF01000009">
    <property type="protein sequence ID" value="SEP44164.1"/>
    <property type="molecule type" value="Genomic_DNA"/>
</dbReference>
<accession>A0A1H8XVT6</accession>
<feature type="transmembrane region" description="Helical" evidence="4">
    <location>
        <begin position="198"/>
        <end position="219"/>
    </location>
</feature>
<dbReference type="GO" id="GO:0004252">
    <property type="term" value="F:serine-type endopeptidase activity"/>
    <property type="evidence" value="ECO:0007669"/>
    <property type="project" value="InterPro"/>
</dbReference>
<dbReference type="STRING" id="394193.SAMN04489732_109183"/>
<dbReference type="EC" id="3.4.21.89" evidence="4"/>
<evidence type="ECO:0000256" key="3">
    <source>
        <dbReference type="PIRSR" id="PIRSR600223-1"/>
    </source>
</evidence>
<feature type="active site" evidence="3">
    <location>
        <position position="29"/>
    </location>
</feature>
<keyword evidence="7" id="KW-1185">Reference proteome</keyword>
<dbReference type="GO" id="GO:0006465">
    <property type="term" value="P:signal peptide processing"/>
    <property type="evidence" value="ECO:0007669"/>
    <property type="project" value="InterPro"/>
</dbReference>
<name>A0A1H8XVT6_9PSEU</name>
<reference evidence="6 7" key="1">
    <citation type="submission" date="2016-10" db="EMBL/GenBank/DDBJ databases">
        <authorList>
            <person name="de Groot N.N."/>
        </authorList>
    </citation>
    <scope>NUCLEOTIDE SEQUENCE [LARGE SCALE GENOMIC DNA]</scope>
    <source>
        <strain evidence="6 7">DSM 44993</strain>
    </source>
</reference>
<dbReference type="InterPro" id="IPR019533">
    <property type="entry name" value="Peptidase_S26"/>
</dbReference>
<evidence type="ECO:0000256" key="2">
    <source>
        <dbReference type="ARBA" id="ARBA00009370"/>
    </source>
</evidence>
<dbReference type="PRINTS" id="PR00727">
    <property type="entry name" value="LEADERPTASE"/>
</dbReference>
<dbReference type="GO" id="GO:0009003">
    <property type="term" value="F:signal peptidase activity"/>
    <property type="evidence" value="ECO:0007669"/>
    <property type="project" value="UniProtKB-EC"/>
</dbReference>
<comment type="similarity">
    <text evidence="2 4">Belongs to the peptidase S26 family.</text>
</comment>
<evidence type="ECO:0000256" key="4">
    <source>
        <dbReference type="RuleBase" id="RU362042"/>
    </source>
</evidence>
<dbReference type="Pfam" id="PF10502">
    <property type="entry name" value="Peptidase_S26"/>
    <property type="match status" value="1"/>
</dbReference>
<dbReference type="InterPro" id="IPR036286">
    <property type="entry name" value="LexA/Signal_pep-like_sf"/>
</dbReference>
<protein>
    <recommendedName>
        <fullName evidence="4">Signal peptidase I</fullName>
        <ecNumber evidence="4">3.4.21.89</ecNumber>
    </recommendedName>
</protein>
<feature type="domain" description="Peptidase S26" evidence="5">
    <location>
        <begin position="13"/>
        <end position="160"/>
    </location>
</feature>
<dbReference type="PANTHER" id="PTHR43390:SF1">
    <property type="entry name" value="CHLOROPLAST PROCESSING PEPTIDASE"/>
    <property type="match status" value="1"/>
</dbReference>